<dbReference type="EMBL" id="GGEC01048379">
    <property type="protein sequence ID" value="MBX28863.1"/>
    <property type="molecule type" value="Transcribed_RNA"/>
</dbReference>
<protein>
    <submittedName>
        <fullName evidence="1">Uncharacterized protein</fullName>
    </submittedName>
</protein>
<accession>A0A2P2MFB2</accession>
<dbReference type="AlphaFoldDB" id="A0A2P2MFB2"/>
<organism evidence="1">
    <name type="scientific">Rhizophora mucronata</name>
    <name type="common">Asiatic mangrove</name>
    <dbReference type="NCBI Taxonomy" id="61149"/>
    <lineage>
        <taxon>Eukaryota</taxon>
        <taxon>Viridiplantae</taxon>
        <taxon>Streptophyta</taxon>
        <taxon>Embryophyta</taxon>
        <taxon>Tracheophyta</taxon>
        <taxon>Spermatophyta</taxon>
        <taxon>Magnoliopsida</taxon>
        <taxon>eudicotyledons</taxon>
        <taxon>Gunneridae</taxon>
        <taxon>Pentapetalae</taxon>
        <taxon>rosids</taxon>
        <taxon>fabids</taxon>
        <taxon>Malpighiales</taxon>
        <taxon>Rhizophoraceae</taxon>
        <taxon>Rhizophora</taxon>
    </lineage>
</organism>
<sequence>MNLIRESKSTATLDNLSAQLLPFCVIAIILPDQYHFQISCKKNFAAI</sequence>
<name>A0A2P2MFB2_RHIMU</name>
<proteinExistence type="predicted"/>
<reference evidence="1" key="1">
    <citation type="submission" date="2018-02" db="EMBL/GenBank/DDBJ databases">
        <title>Rhizophora mucronata_Transcriptome.</title>
        <authorList>
            <person name="Meera S.P."/>
            <person name="Sreeshan A."/>
            <person name="Augustine A."/>
        </authorList>
    </citation>
    <scope>NUCLEOTIDE SEQUENCE</scope>
    <source>
        <tissue evidence="1">Leaf</tissue>
    </source>
</reference>
<evidence type="ECO:0000313" key="1">
    <source>
        <dbReference type="EMBL" id="MBX28863.1"/>
    </source>
</evidence>